<evidence type="ECO:0000259" key="3">
    <source>
        <dbReference type="SMART" id="SM00642"/>
    </source>
</evidence>
<protein>
    <submittedName>
        <fullName evidence="4">Alpha-amylase family protein</fullName>
    </submittedName>
</protein>
<dbReference type="SUPFAM" id="SSF51445">
    <property type="entry name" value="(Trans)glycosidases"/>
    <property type="match status" value="1"/>
</dbReference>
<feature type="domain" description="Glycosyl hydrolase family 13 catalytic" evidence="3">
    <location>
        <begin position="23"/>
        <end position="353"/>
    </location>
</feature>
<dbReference type="CDD" id="cd11354">
    <property type="entry name" value="AmyAc_bac_CMD_like"/>
    <property type="match status" value="1"/>
</dbReference>
<dbReference type="PANTHER" id="PTHR10357">
    <property type="entry name" value="ALPHA-AMYLASE FAMILY MEMBER"/>
    <property type="match status" value="1"/>
</dbReference>
<proteinExistence type="predicted"/>
<dbReference type="InterPro" id="IPR045857">
    <property type="entry name" value="O16G_dom_2"/>
</dbReference>
<accession>A0ABX7Y153</accession>
<keyword evidence="5" id="KW-1185">Reference proteome</keyword>
<evidence type="ECO:0000256" key="1">
    <source>
        <dbReference type="ARBA" id="ARBA00022801"/>
    </source>
</evidence>
<dbReference type="RefSeq" id="WP_212320951.1">
    <property type="nucleotide sequence ID" value="NZ_AP024463.1"/>
</dbReference>
<dbReference type="PANTHER" id="PTHR10357:SF210">
    <property type="entry name" value="MALTODEXTRIN GLUCOSIDASE"/>
    <property type="match status" value="1"/>
</dbReference>
<gene>
    <name evidence="4" type="ORF">J5A65_07935</name>
</gene>
<dbReference type="Pfam" id="PF00128">
    <property type="entry name" value="Alpha-amylase"/>
    <property type="match status" value="2"/>
</dbReference>
<keyword evidence="1" id="KW-0378">Hydrolase</keyword>
<evidence type="ECO:0000313" key="5">
    <source>
        <dbReference type="Proteomes" id="UP000678513"/>
    </source>
</evidence>
<dbReference type="Gene3D" id="3.20.20.80">
    <property type="entry name" value="Glycosidases"/>
    <property type="match status" value="1"/>
</dbReference>
<dbReference type="InterPro" id="IPR017853">
    <property type="entry name" value="GH"/>
</dbReference>
<dbReference type="Gene3D" id="3.90.400.10">
    <property type="entry name" value="Oligo-1,6-glucosidase, Domain 2"/>
    <property type="match status" value="1"/>
</dbReference>
<dbReference type="InterPro" id="IPR006047">
    <property type="entry name" value="GH13_cat_dom"/>
</dbReference>
<evidence type="ECO:0000313" key="4">
    <source>
        <dbReference type="EMBL" id="QUC06907.1"/>
    </source>
</evidence>
<organism evidence="4 5">
    <name type="scientific">Arachnia rubra</name>
    <dbReference type="NCBI Taxonomy" id="1547448"/>
    <lineage>
        <taxon>Bacteria</taxon>
        <taxon>Bacillati</taxon>
        <taxon>Actinomycetota</taxon>
        <taxon>Actinomycetes</taxon>
        <taxon>Propionibacteriales</taxon>
        <taxon>Propionibacteriaceae</taxon>
        <taxon>Arachnia</taxon>
    </lineage>
</organism>
<sequence>MSWVEYAIWWHVYPLGLCGAPIREPDTTPGPRLRRLFDWLDYAIELGCSGLLLGPIFESQSHGYDSLDLFRIDPRLGGEADFDELVEQCRSRGLRLVLDGVFSHVGAEYPGVAKALAEGPGAGAGELFDIDWDAPGGPAPRVFEGHASLVRLNHASQETVDFVAKVMKHWLDRGIDGWRLDAAYSVAPEFWAQVTGQVRRHHPDCWLLGEVLHGDYVAFVADSGVDSVTQYELWKAIWSSINDRNFFELDHALRRHNQFLDAFLPNTFVGNHDVTRIASRVGADGAILALAILMTVGGIPSIYYGDEQGYVGVKEERLGGDDDIRPVFPSSPSQFSPLGAHLLRAHQDLIGLRRRHSWLVRARTEPLHLENERLIYRSFAPDGSTHLDVEIDLAGSPAAIIRDDSGEELWSHHS</sequence>
<dbReference type="SMART" id="SM00642">
    <property type="entry name" value="Aamy"/>
    <property type="match status" value="1"/>
</dbReference>
<keyword evidence="2" id="KW-0326">Glycosidase</keyword>
<name>A0ABX7Y153_9ACTN</name>
<evidence type="ECO:0000256" key="2">
    <source>
        <dbReference type="ARBA" id="ARBA00023295"/>
    </source>
</evidence>
<dbReference type="Proteomes" id="UP000678513">
    <property type="component" value="Chromosome"/>
</dbReference>
<reference evidence="4 5" key="1">
    <citation type="submission" date="2021-03" db="EMBL/GenBank/DDBJ databases">
        <title>Human Oral Microbial Genomes.</title>
        <authorList>
            <person name="Johnston C.D."/>
            <person name="Chen T."/>
            <person name="Dewhirst F.E."/>
        </authorList>
    </citation>
    <scope>NUCLEOTIDE SEQUENCE [LARGE SCALE GENOMIC DNA]</scope>
    <source>
        <strain evidence="4 5">DSMZ 100122</strain>
    </source>
</reference>
<dbReference type="EMBL" id="CP072384">
    <property type="protein sequence ID" value="QUC06907.1"/>
    <property type="molecule type" value="Genomic_DNA"/>
</dbReference>